<name>A0A8S1QLC0_9CILI</name>
<evidence type="ECO:0000313" key="2">
    <source>
        <dbReference type="Proteomes" id="UP000692954"/>
    </source>
</evidence>
<dbReference type="AlphaFoldDB" id="A0A8S1QLC0"/>
<sequence length="167" mass="19791">MIEKGKINLQQQVSQNTQLDKFKRKITFLQLVLCHNSTIKAAAALSKINFATAKVILKKFRKFGSIKNSHQDYEKQIELLKEISSIKSVIKQEKLQKREQEFQMLSQKIKTIQPQNKKKELTNTNDVNFQLQVYQQELQQEKQKQFELVKSILMEQIKLMKQKFTYN</sequence>
<accession>A0A8S1QLC0</accession>
<organism evidence="1 2">
    <name type="scientific">Paramecium sonneborni</name>
    <dbReference type="NCBI Taxonomy" id="65129"/>
    <lineage>
        <taxon>Eukaryota</taxon>
        <taxon>Sar</taxon>
        <taxon>Alveolata</taxon>
        <taxon>Ciliophora</taxon>
        <taxon>Intramacronucleata</taxon>
        <taxon>Oligohymenophorea</taxon>
        <taxon>Peniculida</taxon>
        <taxon>Parameciidae</taxon>
        <taxon>Paramecium</taxon>
    </lineage>
</organism>
<dbReference type="OrthoDB" id="309474at2759"/>
<comment type="caution">
    <text evidence="1">The sequence shown here is derived from an EMBL/GenBank/DDBJ whole genome shotgun (WGS) entry which is preliminary data.</text>
</comment>
<reference evidence="1" key="1">
    <citation type="submission" date="2021-01" db="EMBL/GenBank/DDBJ databases">
        <authorList>
            <consortium name="Genoscope - CEA"/>
            <person name="William W."/>
        </authorList>
    </citation>
    <scope>NUCLEOTIDE SEQUENCE</scope>
</reference>
<dbReference type="Proteomes" id="UP000692954">
    <property type="component" value="Unassembled WGS sequence"/>
</dbReference>
<protein>
    <submittedName>
        <fullName evidence="1">Uncharacterized protein</fullName>
    </submittedName>
</protein>
<dbReference type="EMBL" id="CAJJDN010000111">
    <property type="protein sequence ID" value="CAD8116503.1"/>
    <property type="molecule type" value="Genomic_DNA"/>
</dbReference>
<gene>
    <name evidence="1" type="ORF">PSON_ATCC_30995.1.T1110063</name>
</gene>
<proteinExistence type="predicted"/>
<keyword evidence="2" id="KW-1185">Reference proteome</keyword>
<evidence type="ECO:0000313" key="1">
    <source>
        <dbReference type="EMBL" id="CAD8116503.1"/>
    </source>
</evidence>